<protein>
    <submittedName>
        <fullName evidence="1">Uncharacterized protein</fullName>
    </submittedName>
</protein>
<evidence type="ECO:0000313" key="1">
    <source>
        <dbReference type="EMBL" id="PUZ39642.1"/>
    </source>
</evidence>
<sequence length="81" mass="9666">MEMRECPQYPDLVRSNSRDFVDSLIKAWQKNLRSFQQLKIQITKLHFNYCERISLLEPSIKERDAVYESLTYSSELYVSAD</sequence>
<dbReference type="OrthoDB" id="1386042at2759"/>
<dbReference type="EMBL" id="CM009757">
    <property type="protein sequence ID" value="PUZ39642.1"/>
    <property type="molecule type" value="Genomic_DNA"/>
</dbReference>
<dbReference type="Proteomes" id="UP000244336">
    <property type="component" value="Chromosome 9"/>
</dbReference>
<dbReference type="STRING" id="1504633.A0A2T7C8I6"/>
<reference evidence="1 2" key="1">
    <citation type="submission" date="2018-04" db="EMBL/GenBank/DDBJ databases">
        <title>WGS assembly of Panicum hallii var. hallii HAL2.</title>
        <authorList>
            <person name="Lovell J."/>
            <person name="Jenkins J."/>
            <person name="Lowry D."/>
            <person name="Mamidi S."/>
            <person name="Sreedasyam A."/>
            <person name="Weng X."/>
            <person name="Barry K."/>
            <person name="Bonette J."/>
            <person name="Campitelli B."/>
            <person name="Daum C."/>
            <person name="Gordon S."/>
            <person name="Gould B."/>
            <person name="Lipzen A."/>
            <person name="MacQueen A."/>
            <person name="Palacio-Mejia J."/>
            <person name="Plott C."/>
            <person name="Shakirov E."/>
            <person name="Shu S."/>
            <person name="Yoshinaga Y."/>
            <person name="Zane M."/>
            <person name="Rokhsar D."/>
            <person name="Grimwood J."/>
            <person name="Schmutz J."/>
            <person name="Juenger T."/>
        </authorList>
    </citation>
    <scope>NUCLEOTIDE SEQUENCE [LARGE SCALE GENOMIC DNA]</scope>
    <source>
        <strain evidence="2">cv. HAL2</strain>
    </source>
</reference>
<evidence type="ECO:0000313" key="2">
    <source>
        <dbReference type="Proteomes" id="UP000244336"/>
    </source>
</evidence>
<name>A0A2T7C8I6_9POAL</name>
<organism evidence="1 2">
    <name type="scientific">Panicum hallii var. hallii</name>
    <dbReference type="NCBI Taxonomy" id="1504633"/>
    <lineage>
        <taxon>Eukaryota</taxon>
        <taxon>Viridiplantae</taxon>
        <taxon>Streptophyta</taxon>
        <taxon>Embryophyta</taxon>
        <taxon>Tracheophyta</taxon>
        <taxon>Spermatophyta</taxon>
        <taxon>Magnoliopsida</taxon>
        <taxon>Liliopsida</taxon>
        <taxon>Poales</taxon>
        <taxon>Poaceae</taxon>
        <taxon>PACMAD clade</taxon>
        <taxon>Panicoideae</taxon>
        <taxon>Panicodae</taxon>
        <taxon>Paniceae</taxon>
        <taxon>Panicinae</taxon>
        <taxon>Panicum</taxon>
        <taxon>Panicum sect. Panicum</taxon>
    </lineage>
</organism>
<gene>
    <name evidence="1" type="ORF">GQ55_9G346000</name>
</gene>
<accession>A0A2T7C8I6</accession>
<keyword evidence="2" id="KW-1185">Reference proteome</keyword>
<dbReference type="AlphaFoldDB" id="A0A2T7C8I6"/>
<proteinExistence type="predicted"/>
<dbReference type="Gramene" id="PUZ39642">
    <property type="protein sequence ID" value="PUZ39642"/>
    <property type="gene ID" value="GQ55_9G346000"/>
</dbReference>